<feature type="transmembrane region" description="Helical" evidence="2">
    <location>
        <begin position="369"/>
        <end position="392"/>
    </location>
</feature>
<feature type="transmembrane region" description="Helical" evidence="2">
    <location>
        <begin position="179"/>
        <end position="199"/>
    </location>
</feature>
<dbReference type="InterPro" id="IPR000326">
    <property type="entry name" value="PAP2/HPO"/>
</dbReference>
<evidence type="ECO:0000313" key="6">
    <source>
        <dbReference type="EMBL" id="KAG3222810.1"/>
    </source>
</evidence>
<keyword evidence="3" id="KW-0732">Signal</keyword>
<dbReference type="PANTHER" id="PTHR14969:SF13">
    <property type="entry name" value="AT30094P"/>
    <property type="match status" value="1"/>
</dbReference>
<evidence type="ECO:0000256" key="2">
    <source>
        <dbReference type="SAM" id="Phobius"/>
    </source>
</evidence>
<feature type="region of interest" description="Disordered" evidence="1">
    <location>
        <begin position="565"/>
        <end position="600"/>
    </location>
</feature>
<dbReference type="AlphaFoldDB" id="A0A8T1IDD5"/>
<proteinExistence type="predicted"/>
<dbReference type="Pfam" id="PF01569">
    <property type="entry name" value="PAP2"/>
    <property type="match status" value="1"/>
</dbReference>
<evidence type="ECO:0000313" key="7">
    <source>
        <dbReference type="Proteomes" id="UP000760860"/>
    </source>
</evidence>
<dbReference type="EMBL" id="RCMV01000167">
    <property type="protein sequence ID" value="KAG3222810.1"/>
    <property type="molecule type" value="Genomic_DNA"/>
</dbReference>
<dbReference type="VEuPathDB" id="FungiDB:PC110_g10146"/>
<dbReference type="InterPro" id="IPR036938">
    <property type="entry name" value="PAP2/HPO_sf"/>
</dbReference>
<feature type="transmembrane region" description="Helical" evidence="2">
    <location>
        <begin position="446"/>
        <end position="468"/>
    </location>
</feature>
<dbReference type="Proteomes" id="UP000760860">
    <property type="component" value="Unassembled WGS sequence"/>
</dbReference>
<comment type="caution">
    <text evidence="6">The sequence shown here is derived from an EMBL/GenBank/DDBJ whole genome shotgun (WGS) entry which is preliminary data.</text>
</comment>
<feature type="transmembrane region" description="Helical" evidence="2">
    <location>
        <begin position="480"/>
        <end position="500"/>
    </location>
</feature>
<dbReference type="GO" id="GO:0042392">
    <property type="term" value="F:sphingosine-1-phosphate phosphatase activity"/>
    <property type="evidence" value="ECO:0007669"/>
    <property type="project" value="TreeGrafter"/>
</dbReference>
<sequence length="600" mass="66029">MHLRQPSSTAVLLALLAVFVSVATAKDPPCSSPEECCSLCGDDSERCARGPCSMNMLTRTFFSISAPTDNVGFWDVVFSFYGMVPYLVPMAIALEFIFHRRSWTRVFAFLFIPIFAIINALILVMSLGECSECDRPCGSCVSSNGMPSGHATNAIGLCLWLILETLLGIGKQWKVVSKAALCVGFILLFVPVPYSRMYLGDHTELQVVIGSADGVVFGLVYFFVLRYVVGRRLPGVTERMKEGRLKFLKMVNDFYPANEDRSTTLAPLMNAGDQQYSRSESMEDAGTNMALSSSSARWLLVLSVAAFLAAPGMANSDSDDDSVDYVRCTSFEQCCQMWGEDSKRCERGPCTSTWIMRKFFSLSMPLDSITFWDVICTVYSMVPYLVLIAIIVEALLRSRRYTRVFAILLPIILTLLNTVILVKILGDCDECPRPAGSCLVSNGLPSGHATNAIGLWTWVVLEAIVGVGERVCHWSVGRKAVVVFFATLVLTPVPYSRYYLGDHTALQVAVGSADGFVLGVVYFFFIRWEGMDRAIDALARVLGRYIKFELKDDFYLTPNQLTGAPGDDGTIADDSSESENAGANPAHAVEKEIQTPYVQA</sequence>
<gene>
    <name evidence="5" type="ORF">PC113_g1014</name>
    <name evidence="6" type="ORF">PC129_g6472</name>
</gene>
<feature type="transmembrane region" description="Helical" evidence="2">
    <location>
        <begin position="205"/>
        <end position="229"/>
    </location>
</feature>
<name>A0A8T1IDD5_9STRA</name>
<feature type="transmembrane region" description="Helical" evidence="2">
    <location>
        <begin position="404"/>
        <end position="426"/>
    </location>
</feature>
<dbReference type="SUPFAM" id="SSF48317">
    <property type="entry name" value="Acid phosphatase/Vanadium-dependent haloperoxidase"/>
    <property type="match status" value="2"/>
</dbReference>
<feature type="transmembrane region" description="Helical" evidence="2">
    <location>
        <begin position="106"/>
        <end position="128"/>
    </location>
</feature>
<protein>
    <recommendedName>
        <fullName evidence="4">Phosphatidic acid phosphatase type 2/haloperoxidase domain-containing protein</fullName>
    </recommendedName>
</protein>
<keyword evidence="2" id="KW-1133">Transmembrane helix</keyword>
<evidence type="ECO:0000256" key="1">
    <source>
        <dbReference type="SAM" id="MobiDB-lite"/>
    </source>
</evidence>
<organism evidence="6 7">
    <name type="scientific">Phytophthora cactorum</name>
    <dbReference type="NCBI Taxonomy" id="29920"/>
    <lineage>
        <taxon>Eukaryota</taxon>
        <taxon>Sar</taxon>
        <taxon>Stramenopiles</taxon>
        <taxon>Oomycota</taxon>
        <taxon>Peronosporomycetes</taxon>
        <taxon>Peronosporales</taxon>
        <taxon>Peronosporaceae</taxon>
        <taxon>Phytophthora</taxon>
    </lineage>
</organism>
<dbReference type="PANTHER" id="PTHR14969">
    <property type="entry name" value="SPHINGOSINE-1-PHOSPHATE PHOSPHOHYDROLASE"/>
    <property type="match status" value="1"/>
</dbReference>
<feature type="transmembrane region" description="Helical" evidence="2">
    <location>
        <begin position="506"/>
        <end position="525"/>
    </location>
</feature>
<keyword evidence="2" id="KW-0472">Membrane</keyword>
<feature type="signal peptide" evidence="3">
    <location>
        <begin position="1"/>
        <end position="25"/>
    </location>
</feature>
<feature type="domain" description="Phosphatidic acid phosphatase type 2/haloperoxidase" evidence="4">
    <location>
        <begin position="109"/>
        <end position="222"/>
    </location>
</feature>
<accession>A0A8T1IDD5</accession>
<feature type="transmembrane region" description="Helical" evidence="2">
    <location>
        <begin position="148"/>
        <end position="167"/>
    </location>
</feature>
<dbReference type="EMBL" id="RCMG01000010">
    <property type="protein sequence ID" value="KAG2868545.1"/>
    <property type="molecule type" value="Genomic_DNA"/>
</dbReference>
<dbReference type="SMART" id="SM00014">
    <property type="entry name" value="acidPPc"/>
    <property type="match status" value="1"/>
</dbReference>
<evidence type="ECO:0000313" key="5">
    <source>
        <dbReference type="EMBL" id="KAG2868545.1"/>
    </source>
</evidence>
<dbReference type="Gene3D" id="1.20.144.10">
    <property type="entry name" value="Phosphatidic acid phosphatase type 2/haloperoxidase"/>
    <property type="match status" value="2"/>
</dbReference>
<feature type="transmembrane region" description="Helical" evidence="2">
    <location>
        <begin position="71"/>
        <end position="94"/>
    </location>
</feature>
<reference evidence="6" key="1">
    <citation type="submission" date="2018-05" db="EMBL/GenBank/DDBJ databases">
        <title>Effector identification in a new, highly contiguous assembly of the strawberry crown rot pathogen Phytophthora cactorum.</title>
        <authorList>
            <person name="Armitage A.D."/>
            <person name="Nellist C.F."/>
            <person name="Bates H."/>
            <person name="Vickerstaff R.J."/>
            <person name="Harrison R.J."/>
        </authorList>
    </citation>
    <scope>NUCLEOTIDE SEQUENCE</scope>
    <source>
        <strain evidence="5">15-7</strain>
        <strain evidence="6">P421</strain>
    </source>
</reference>
<evidence type="ECO:0000256" key="3">
    <source>
        <dbReference type="SAM" id="SignalP"/>
    </source>
</evidence>
<dbReference type="Proteomes" id="UP000735874">
    <property type="component" value="Unassembled WGS sequence"/>
</dbReference>
<feature type="transmembrane region" description="Helical" evidence="2">
    <location>
        <begin position="298"/>
        <end position="314"/>
    </location>
</feature>
<feature type="chain" id="PRO_5040044054" description="Phosphatidic acid phosphatase type 2/haloperoxidase domain-containing protein" evidence="3">
    <location>
        <begin position="26"/>
        <end position="600"/>
    </location>
</feature>
<evidence type="ECO:0000259" key="4">
    <source>
        <dbReference type="SMART" id="SM00014"/>
    </source>
</evidence>
<keyword evidence="2" id="KW-0812">Transmembrane</keyword>
<dbReference type="VEuPathDB" id="FungiDB:PC110_g10144"/>